<evidence type="ECO:0000256" key="9">
    <source>
        <dbReference type="ARBA" id="ARBA00022583"/>
    </source>
</evidence>
<evidence type="ECO:0000313" key="26">
    <source>
        <dbReference type="Ensembl" id="ENSKMAP00000007349.1"/>
    </source>
</evidence>
<keyword evidence="13 22" id="KW-0175">Coiled coil</keyword>
<keyword evidence="15" id="KW-0539">Nucleus</keyword>
<dbReference type="GO" id="GO:0005543">
    <property type="term" value="F:phospholipid binding"/>
    <property type="evidence" value="ECO:0007669"/>
    <property type="project" value="TreeGrafter"/>
</dbReference>
<keyword evidence="9" id="KW-0254">Endocytosis</keyword>
<evidence type="ECO:0000259" key="24">
    <source>
        <dbReference type="PROSITE" id="PS50002"/>
    </source>
</evidence>
<dbReference type="PRINTS" id="PR01251">
    <property type="entry name" value="AMPHIPHYSIN"/>
</dbReference>
<reference evidence="26" key="1">
    <citation type="submission" date="2025-08" db="UniProtKB">
        <authorList>
            <consortium name="Ensembl"/>
        </authorList>
    </citation>
    <scope>IDENTIFICATION</scope>
</reference>
<dbReference type="Proteomes" id="UP000264800">
    <property type="component" value="Unplaced"/>
</dbReference>
<dbReference type="InterPro" id="IPR027267">
    <property type="entry name" value="AH/BAR_dom_sf"/>
</dbReference>
<dbReference type="InterPro" id="IPR036028">
    <property type="entry name" value="SH3-like_dom_sf"/>
</dbReference>
<dbReference type="SMART" id="SM00721">
    <property type="entry name" value="BAR"/>
    <property type="match status" value="1"/>
</dbReference>
<evidence type="ECO:0000256" key="21">
    <source>
        <dbReference type="PROSITE-ProRule" id="PRU00192"/>
    </source>
</evidence>
<dbReference type="SUPFAM" id="SSF103657">
    <property type="entry name" value="BAR/IMD domain-like"/>
    <property type="match status" value="1"/>
</dbReference>
<dbReference type="GeneTree" id="ENSGT00950000182882"/>
<dbReference type="PANTHER" id="PTHR46514:SF7">
    <property type="entry name" value="BRIDGING INTEGRATOR 1B"/>
    <property type="match status" value="1"/>
</dbReference>
<keyword evidence="7" id="KW-0963">Cytoplasm</keyword>
<evidence type="ECO:0000256" key="5">
    <source>
        <dbReference type="ARBA" id="ARBA00022473"/>
    </source>
</evidence>
<keyword evidence="12" id="KW-0007">Acetylation</keyword>
<evidence type="ECO:0000256" key="14">
    <source>
        <dbReference type="ARBA" id="ARBA00023136"/>
    </source>
</evidence>
<dbReference type="Ensembl" id="ENSKMAT00000007466.1">
    <property type="protein sequence ID" value="ENSKMAP00000007349.1"/>
    <property type="gene ID" value="ENSKMAG00000005472.1"/>
</dbReference>
<evidence type="ECO:0000256" key="13">
    <source>
        <dbReference type="ARBA" id="ARBA00023054"/>
    </source>
</evidence>
<evidence type="ECO:0000256" key="4">
    <source>
        <dbReference type="ARBA" id="ARBA00022443"/>
    </source>
</evidence>
<dbReference type="InterPro" id="IPR001452">
    <property type="entry name" value="SH3_domain"/>
</dbReference>
<keyword evidence="8" id="KW-0597">Phosphoprotein</keyword>
<organism evidence="26 27">
    <name type="scientific">Kryptolebias marmoratus</name>
    <name type="common">Mangrove killifish</name>
    <name type="synonym">Rivulus marmoratus</name>
    <dbReference type="NCBI Taxonomy" id="37003"/>
    <lineage>
        <taxon>Eukaryota</taxon>
        <taxon>Metazoa</taxon>
        <taxon>Chordata</taxon>
        <taxon>Craniata</taxon>
        <taxon>Vertebrata</taxon>
        <taxon>Euteleostomi</taxon>
        <taxon>Actinopterygii</taxon>
        <taxon>Neopterygii</taxon>
        <taxon>Teleostei</taxon>
        <taxon>Neoteleostei</taxon>
        <taxon>Acanthomorphata</taxon>
        <taxon>Ovalentaria</taxon>
        <taxon>Atherinomorphae</taxon>
        <taxon>Cyprinodontiformes</taxon>
        <taxon>Rivulidae</taxon>
        <taxon>Kryptolebias</taxon>
    </lineage>
</organism>
<evidence type="ECO:0000256" key="17">
    <source>
        <dbReference type="ARBA" id="ARBA00069394"/>
    </source>
</evidence>
<evidence type="ECO:0000259" key="25">
    <source>
        <dbReference type="PROSITE" id="PS51021"/>
    </source>
</evidence>
<dbReference type="PROSITE" id="PS50002">
    <property type="entry name" value="SH3"/>
    <property type="match status" value="1"/>
</dbReference>
<dbReference type="SMART" id="SM00326">
    <property type="entry name" value="SH3"/>
    <property type="match status" value="1"/>
</dbReference>
<dbReference type="GO" id="GO:0005768">
    <property type="term" value="C:endosome"/>
    <property type="evidence" value="ECO:0007669"/>
    <property type="project" value="UniProtKB-SubCell"/>
</dbReference>
<dbReference type="GO" id="GO:0008021">
    <property type="term" value="C:synaptic vesicle"/>
    <property type="evidence" value="ECO:0007669"/>
    <property type="project" value="TreeGrafter"/>
</dbReference>
<evidence type="ECO:0000256" key="11">
    <source>
        <dbReference type="ARBA" id="ARBA00022782"/>
    </source>
</evidence>
<dbReference type="Gene3D" id="2.30.30.40">
    <property type="entry name" value="SH3 Domains"/>
    <property type="match status" value="1"/>
</dbReference>
<keyword evidence="14" id="KW-0472">Membrane</keyword>
<evidence type="ECO:0000256" key="20">
    <source>
        <dbReference type="ARBA" id="ARBA00082834"/>
    </source>
</evidence>
<evidence type="ECO:0000256" key="18">
    <source>
        <dbReference type="ARBA" id="ARBA00077838"/>
    </source>
</evidence>
<evidence type="ECO:0000313" key="27">
    <source>
        <dbReference type="Proteomes" id="UP000264800"/>
    </source>
</evidence>
<dbReference type="PANTHER" id="PTHR46514">
    <property type="entry name" value="AMPHIPHYSIN"/>
    <property type="match status" value="1"/>
</dbReference>
<comment type="subcellular location">
    <subcellularLocation>
        <location evidence="16">Cell membrane</location>
        <location evidence="16">Sarcolemma</location>
        <location evidence="16">T-tubule</location>
    </subcellularLocation>
    <subcellularLocation>
        <location evidence="3">Cytoplasm</location>
    </subcellularLocation>
    <subcellularLocation>
        <location evidence="2">Endosome</location>
    </subcellularLocation>
    <subcellularLocation>
        <location evidence="1">Nucleus</location>
    </subcellularLocation>
</comment>
<dbReference type="GO" id="GO:0030424">
    <property type="term" value="C:axon"/>
    <property type="evidence" value="ECO:0007669"/>
    <property type="project" value="UniProtKB-ARBA"/>
</dbReference>
<feature type="coiled-coil region" evidence="22">
    <location>
        <begin position="157"/>
        <end position="184"/>
    </location>
</feature>
<name>A0A3Q3A8Q3_KRYMA</name>
<keyword evidence="27" id="KW-1185">Reference proteome</keyword>
<dbReference type="InterPro" id="IPR003005">
    <property type="entry name" value="Amphiphysin"/>
</dbReference>
<dbReference type="AlphaFoldDB" id="A0A3Q3A8Q3"/>
<dbReference type="FunFam" id="1.20.1270.60:FF:000013">
    <property type="entry name" value="Amphiphysin isoform 2"/>
    <property type="match status" value="1"/>
</dbReference>
<feature type="compositionally biased region" description="Pro residues" evidence="23">
    <location>
        <begin position="269"/>
        <end position="285"/>
    </location>
</feature>
<dbReference type="GO" id="GO:0048156">
    <property type="term" value="F:tau protein binding"/>
    <property type="evidence" value="ECO:0007669"/>
    <property type="project" value="TreeGrafter"/>
</dbReference>
<evidence type="ECO:0000256" key="6">
    <source>
        <dbReference type="ARBA" id="ARBA00022475"/>
    </source>
</evidence>
<dbReference type="GO" id="GO:0030154">
    <property type="term" value="P:cell differentiation"/>
    <property type="evidence" value="ECO:0007669"/>
    <property type="project" value="UniProtKB-KW"/>
</dbReference>
<accession>A0A3Q3A8Q3</accession>
<evidence type="ECO:0000256" key="7">
    <source>
        <dbReference type="ARBA" id="ARBA00022490"/>
    </source>
</evidence>
<keyword evidence="4 21" id="KW-0728">SH3 domain</keyword>
<dbReference type="GO" id="GO:0051649">
    <property type="term" value="P:establishment of localization in cell"/>
    <property type="evidence" value="ECO:0007669"/>
    <property type="project" value="UniProtKB-ARBA"/>
</dbReference>
<feature type="region of interest" description="Disordered" evidence="23">
    <location>
        <begin position="235"/>
        <end position="291"/>
    </location>
</feature>
<evidence type="ECO:0000256" key="1">
    <source>
        <dbReference type="ARBA" id="ARBA00004123"/>
    </source>
</evidence>
<dbReference type="GO" id="GO:0005634">
    <property type="term" value="C:nucleus"/>
    <property type="evidence" value="ECO:0007669"/>
    <property type="project" value="UniProtKB-SubCell"/>
</dbReference>
<feature type="domain" description="BAR" evidence="25">
    <location>
        <begin position="10"/>
        <end position="238"/>
    </location>
</feature>
<evidence type="ECO:0000256" key="8">
    <source>
        <dbReference type="ARBA" id="ARBA00022553"/>
    </source>
</evidence>
<proteinExistence type="predicted"/>
<evidence type="ECO:0000256" key="12">
    <source>
        <dbReference type="ARBA" id="ARBA00022990"/>
    </source>
</evidence>
<evidence type="ECO:0000256" key="22">
    <source>
        <dbReference type="SAM" id="Coils"/>
    </source>
</evidence>
<evidence type="ECO:0000256" key="3">
    <source>
        <dbReference type="ARBA" id="ARBA00004496"/>
    </source>
</evidence>
<evidence type="ECO:0000256" key="23">
    <source>
        <dbReference type="SAM" id="MobiDB-lite"/>
    </source>
</evidence>
<keyword evidence="6" id="KW-1003">Cell membrane</keyword>
<dbReference type="Pfam" id="PF03114">
    <property type="entry name" value="BAR"/>
    <property type="match status" value="1"/>
</dbReference>
<sequence length="394" mass="44203">MNGSSWSLQVLQKLGKADETRDAAFEELVTNFNKQTAEGTKLQRDLKAYLSAVKLMHEASRRLQDCLADMYEPDWFGKEEMDSLAEEMIEKELDFNLEDTDTLWLDYHQNITDKSLLCVDTYLAQFPDIKARIAKRERKLVDFDSARHHFGSLQKGKKKDEAKIAKAEEELGRAQKIFEELNVELQDELPALWESRVGVYVGTFQSLAGHQEKFHKDLSKLSQNLNDIMSKMEEQRQLKNDAPAASKKGDGAKSEEANHSESAGSAPKKPGPPSRPPSRPTPSPDPKQQTGLLEDEALGPLTNTAPQLQSSVTNGSSGDLPPGFLYKVKAVHEYTATDNDELELNIGDMVLVLAFDNPDEQDDGWLLGLKESHWLQKKDISAKGVFPENFTQKV</sequence>
<dbReference type="Gene3D" id="1.20.1270.60">
    <property type="entry name" value="Arfaptin homology (AH) domain/BAR domain"/>
    <property type="match status" value="1"/>
</dbReference>
<dbReference type="Pfam" id="PF07653">
    <property type="entry name" value="SH3_2"/>
    <property type="match status" value="1"/>
</dbReference>
<evidence type="ECO:0000256" key="19">
    <source>
        <dbReference type="ARBA" id="ARBA00080400"/>
    </source>
</evidence>
<keyword evidence="11" id="KW-0221">Differentiation</keyword>
<keyword evidence="5" id="KW-0217">Developmental protein</keyword>
<keyword evidence="10" id="KW-0967">Endosome</keyword>
<reference evidence="26" key="2">
    <citation type="submission" date="2025-09" db="UniProtKB">
        <authorList>
            <consortium name="Ensembl"/>
        </authorList>
    </citation>
    <scope>IDENTIFICATION</scope>
</reference>
<evidence type="ECO:0000256" key="2">
    <source>
        <dbReference type="ARBA" id="ARBA00004177"/>
    </source>
</evidence>
<dbReference type="PROSITE" id="PS51021">
    <property type="entry name" value="BAR"/>
    <property type="match status" value="1"/>
</dbReference>
<dbReference type="FunFam" id="2.30.30.40:FF:000029">
    <property type="entry name" value="myc box-dependent-interacting protein 1 isoform X2"/>
    <property type="match status" value="1"/>
</dbReference>
<dbReference type="GO" id="GO:0006897">
    <property type="term" value="P:endocytosis"/>
    <property type="evidence" value="ECO:0007669"/>
    <property type="project" value="UniProtKB-KW"/>
</dbReference>
<feature type="domain" description="SH3" evidence="24">
    <location>
        <begin position="323"/>
        <end position="394"/>
    </location>
</feature>
<evidence type="ECO:0000256" key="10">
    <source>
        <dbReference type="ARBA" id="ARBA00022753"/>
    </source>
</evidence>
<feature type="compositionally biased region" description="Basic and acidic residues" evidence="23">
    <location>
        <begin position="247"/>
        <end position="259"/>
    </location>
</feature>
<dbReference type="GO" id="GO:0030315">
    <property type="term" value="C:T-tubule"/>
    <property type="evidence" value="ECO:0007669"/>
    <property type="project" value="UniProtKB-SubCell"/>
</dbReference>
<evidence type="ECO:0000256" key="15">
    <source>
        <dbReference type="ARBA" id="ARBA00023242"/>
    </source>
</evidence>
<dbReference type="SUPFAM" id="SSF50044">
    <property type="entry name" value="SH3-domain"/>
    <property type="match status" value="1"/>
</dbReference>
<dbReference type="InterPro" id="IPR004148">
    <property type="entry name" value="BAR_dom"/>
</dbReference>
<protein>
    <recommendedName>
        <fullName evidence="17">Myc box-dependent-interacting protein 1</fullName>
    </recommendedName>
    <alternativeName>
        <fullName evidence="18">Amphiphysin II</fullName>
    </alternativeName>
    <alternativeName>
        <fullName evidence="20">Amphiphysin-like protein</fullName>
    </alternativeName>
    <alternativeName>
        <fullName evidence="19">Bridging integrator 1</fullName>
    </alternativeName>
</protein>
<evidence type="ECO:0000256" key="16">
    <source>
        <dbReference type="ARBA" id="ARBA00024012"/>
    </source>
</evidence>